<dbReference type="Pfam" id="PF01553">
    <property type="entry name" value="Acyltransferase"/>
    <property type="match status" value="1"/>
</dbReference>
<keyword evidence="1" id="KW-0808">Transferase</keyword>
<evidence type="ECO:0000259" key="3">
    <source>
        <dbReference type="SMART" id="SM00563"/>
    </source>
</evidence>
<evidence type="ECO:0000256" key="2">
    <source>
        <dbReference type="ARBA" id="ARBA00023315"/>
    </source>
</evidence>
<dbReference type="PANTHER" id="PTHR10434">
    <property type="entry name" value="1-ACYL-SN-GLYCEROL-3-PHOSPHATE ACYLTRANSFERASE"/>
    <property type="match status" value="1"/>
</dbReference>
<dbReference type="CDD" id="cd07989">
    <property type="entry name" value="LPLAT_AGPAT-like"/>
    <property type="match status" value="1"/>
</dbReference>
<dbReference type="GO" id="GO:0003841">
    <property type="term" value="F:1-acylglycerol-3-phosphate O-acyltransferase activity"/>
    <property type="evidence" value="ECO:0007669"/>
    <property type="project" value="TreeGrafter"/>
</dbReference>
<dbReference type="Gene3D" id="1.25.40.10">
    <property type="entry name" value="Tetratricopeptide repeat domain"/>
    <property type="match status" value="1"/>
</dbReference>
<dbReference type="InterPro" id="IPR002123">
    <property type="entry name" value="Plipid/glycerol_acylTrfase"/>
</dbReference>
<name>A0A940XZU6_9ACTN</name>
<dbReference type="Proteomes" id="UP000677413">
    <property type="component" value="Unassembled WGS sequence"/>
</dbReference>
<proteinExistence type="predicted"/>
<dbReference type="PANTHER" id="PTHR10434:SF11">
    <property type="entry name" value="1-ACYL-SN-GLYCEROL-3-PHOSPHATE ACYLTRANSFERASE"/>
    <property type="match status" value="1"/>
</dbReference>
<evidence type="ECO:0000256" key="1">
    <source>
        <dbReference type="ARBA" id="ARBA00022679"/>
    </source>
</evidence>
<dbReference type="InterPro" id="IPR011990">
    <property type="entry name" value="TPR-like_helical_dom_sf"/>
</dbReference>
<keyword evidence="5" id="KW-1185">Reference proteome</keyword>
<dbReference type="GO" id="GO:0006654">
    <property type="term" value="P:phosphatidic acid biosynthetic process"/>
    <property type="evidence" value="ECO:0007669"/>
    <property type="project" value="TreeGrafter"/>
</dbReference>
<reference evidence="4 5" key="1">
    <citation type="submission" date="2021-04" db="EMBL/GenBank/DDBJ databases">
        <authorList>
            <person name="Tang X."/>
            <person name="Zhou X."/>
            <person name="Chen X."/>
            <person name="Cernava T."/>
            <person name="Zhang C."/>
        </authorList>
    </citation>
    <scope>NUCLEOTIDE SEQUENCE [LARGE SCALE GENOMIC DNA]</scope>
    <source>
        <strain evidence="4 5">BH-SS-21</strain>
    </source>
</reference>
<comment type="caution">
    <text evidence="4">The sequence shown here is derived from an EMBL/GenBank/DDBJ whole genome shotgun (WGS) entry which is preliminary data.</text>
</comment>
<dbReference type="RefSeq" id="WP_210881702.1">
    <property type="nucleotide sequence ID" value="NZ_JAGPYQ010000001.1"/>
</dbReference>
<protein>
    <submittedName>
        <fullName evidence="4">1-acyl-sn-glycerol-3-phosphate acyltransferase</fullName>
    </submittedName>
</protein>
<accession>A0A940XZU6</accession>
<dbReference type="EMBL" id="JAGPYQ010000001">
    <property type="protein sequence ID" value="MBQ0848094.1"/>
    <property type="molecule type" value="Genomic_DNA"/>
</dbReference>
<sequence>MSRIPRWMAGASNAVTRPAVTHRFLAGVEGVRHLPADQPFVLVANHSSFADHLVLDAVLEALRDTRTSYLTKAEAFVHPVRGRWTHGMGGIPVDRDRPGKELLAAVDGVFAGSGALVVYPEGTRGTGWPLLPFKDGAFRFAVRAGVPVIPVAMWGAQHVLPKGANLPRRAKVRVVFGPALPDDTALSRPQRVKALVKAAREALEPLVETARTAPGPARIRQASLELVRRAETVTETMLSRTDTLPAGRRVRQARLLLTLARRTDPDRFARPDDPVAADARVLAARLTGLRALDAPAVLRPAVLRGVRRGAEEVLRKHPDHLMARYLLGRWHLLMPRALGGRREEALEHLRHAARLGAHDTRYPMAYAEALLAVGRDGEAAGQLRDVLAAPAPDVRTAERRRRAEARYQQLAGAGAGPTTPRG</sequence>
<keyword evidence="2 4" id="KW-0012">Acyltransferase</keyword>
<dbReference type="SUPFAM" id="SSF69593">
    <property type="entry name" value="Glycerol-3-phosphate (1)-acyltransferase"/>
    <property type="match status" value="1"/>
</dbReference>
<evidence type="ECO:0000313" key="4">
    <source>
        <dbReference type="EMBL" id="MBQ0848094.1"/>
    </source>
</evidence>
<gene>
    <name evidence="4" type="ORF">J8N05_07695</name>
</gene>
<dbReference type="GO" id="GO:0005886">
    <property type="term" value="C:plasma membrane"/>
    <property type="evidence" value="ECO:0007669"/>
    <property type="project" value="TreeGrafter"/>
</dbReference>
<dbReference type="SUPFAM" id="SSF48452">
    <property type="entry name" value="TPR-like"/>
    <property type="match status" value="1"/>
</dbReference>
<organism evidence="4 5">
    <name type="scientific">Streptomyces liliiviolaceus</name>
    <dbReference type="NCBI Taxonomy" id="2823109"/>
    <lineage>
        <taxon>Bacteria</taxon>
        <taxon>Bacillati</taxon>
        <taxon>Actinomycetota</taxon>
        <taxon>Actinomycetes</taxon>
        <taxon>Kitasatosporales</taxon>
        <taxon>Streptomycetaceae</taxon>
        <taxon>Streptomyces</taxon>
    </lineage>
</organism>
<feature type="domain" description="Phospholipid/glycerol acyltransferase" evidence="3">
    <location>
        <begin position="40"/>
        <end position="156"/>
    </location>
</feature>
<dbReference type="SMART" id="SM00563">
    <property type="entry name" value="PlsC"/>
    <property type="match status" value="1"/>
</dbReference>
<evidence type="ECO:0000313" key="5">
    <source>
        <dbReference type="Proteomes" id="UP000677413"/>
    </source>
</evidence>
<dbReference type="AlphaFoldDB" id="A0A940XZU6"/>